<dbReference type="EMBL" id="JANIIC010000030">
    <property type="protein sequence ID" value="MCQ8832217.1"/>
    <property type="molecule type" value="Genomic_DNA"/>
</dbReference>
<comment type="caution">
    <text evidence="1">The sequence shown here is derived from an EMBL/GenBank/DDBJ whole genome shotgun (WGS) entry which is preliminary data.</text>
</comment>
<protein>
    <submittedName>
        <fullName evidence="1">Uncharacterized protein</fullName>
    </submittedName>
</protein>
<sequence length="83" mass="8834">MTVRGRGTAPSYLASNREGTAQVVPRHSYLASVSGMQFGGYLLPLAGARWYTDDGRSGAAGSPVRIPAYAATVRRRPGTREHA</sequence>
<name>A0A9X2LYP7_STRMQ</name>
<evidence type="ECO:0000313" key="2">
    <source>
        <dbReference type="Proteomes" id="UP001142400"/>
    </source>
</evidence>
<organism evidence="1 2">
    <name type="scientific">Streptomyces malaysiensis subsp. samsunensis</name>
    <dbReference type="NCBI Taxonomy" id="459658"/>
    <lineage>
        <taxon>Bacteria</taxon>
        <taxon>Bacillati</taxon>
        <taxon>Actinomycetota</taxon>
        <taxon>Actinomycetes</taxon>
        <taxon>Kitasatosporales</taxon>
        <taxon>Streptomycetaceae</taxon>
        <taxon>Streptomyces</taxon>
        <taxon>Streptomyces violaceusniger group</taxon>
    </lineage>
</organism>
<gene>
    <name evidence="1" type="ORF">NQU54_24940</name>
</gene>
<dbReference type="Proteomes" id="UP001142400">
    <property type="component" value="Unassembled WGS sequence"/>
</dbReference>
<evidence type="ECO:0000313" key="1">
    <source>
        <dbReference type="EMBL" id="MCQ8832217.1"/>
    </source>
</evidence>
<reference evidence="1" key="1">
    <citation type="submission" date="2022-06" db="EMBL/GenBank/DDBJ databases">
        <title>WGS of actinobacteria.</title>
        <authorList>
            <person name="Thawai C."/>
        </authorList>
    </citation>
    <scope>NUCLEOTIDE SEQUENCE</scope>
    <source>
        <strain evidence="1">DSM 42010</strain>
    </source>
</reference>
<proteinExistence type="predicted"/>
<keyword evidence="2" id="KW-1185">Reference proteome</keyword>
<dbReference type="RefSeq" id="WP_257633066.1">
    <property type="nucleotide sequence ID" value="NZ_JANIIC010000030.1"/>
</dbReference>
<accession>A0A9X2LYP7</accession>
<dbReference type="AlphaFoldDB" id="A0A9X2LYP7"/>